<feature type="region of interest" description="Disordered" evidence="2">
    <location>
        <begin position="657"/>
        <end position="701"/>
    </location>
</feature>
<feature type="zinc finger region" description="C3H1-type" evidence="1">
    <location>
        <begin position="1252"/>
        <end position="1277"/>
    </location>
</feature>
<evidence type="ECO:0000256" key="1">
    <source>
        <dbReference type="PROSITE-ProRule" id="PRU00723"/>
    </source>
</evidence>
<dbReference type="STRING" id="683960.A0A1E3P728"/>
<dbReference type="GO" id="GO:0008270">
    <property type="term" value="F:zinc ion binding"/>
    <property type="evidence" value="ECO:0007669"/>
    <property type="project" value="UniProtKB-KW"/>
</dbReference>
<dbReference type="EMBL" id="KV454209">
    <property type="protein sequence ID" value="ODQ60667.1"/>
    <property type="molecule type" value="Genomic_DNA"/>
</dbReference>
<protein>
    <recommendedName>
        <fullName evidence="3">C3H1-type domain-containing protein</fullName>
    </recommendedName>
</protein>
<feature type="compositionally biased region" description="Acidic residues" evidence="2">
    <location>
        <begin position="850"/>
        <end position="861"/>
    </location>
</feature>
<feature type="region of interest" description="Disordered" evidence="2">
    <location>
        <begin position="817"/>
        <end position="994"/>
    </location>
</feature>
<dbReference type="RefSeq" id="XP_019039874.1">
    <property type="nucleotide sequence ID" value="XM_019183136.1"/>
</dbReference>
<feature type="region of interest" description="Disordered" evidence="2">
    <location>
        <begin position="69"/>
        <end position="92"/>
    </location>
</feature>
<feature type="compositionally biased region" description="Polar residues" evidence="2">
    <location>
        <begin position="1097"/>
        <end position="1132"/>
    </location>
</feature>
<evidence type="ECO:0000256" key="2">
    <source>
        <dbReference type="SAM" id="MobiDB-lite"/>
    </source>
</evidence>
<accession>A0A1E3P728</accession>
<feature type="region of interest" description="Disordered" evidence="2">
    <location>
        <begin position="590"/>
        <end position="634"/>
    </location>
</feature>
<proteinExistence type="predicted"/>
<keyword evidence="1" id="KW-0863">Zinc-finger</keyword>
<feature type="compositionally biased region" description="Polar residues" evidence="2">
    <location>
        <begin position="229"/>
        <end position="244"/>
    </location>
</feature>
<feature type="compositionally biased region" description="Low complexity" evidence="2">
    <location>
        <begin position="968"/>
        <end position="978"/>
    </location>
</feature>
<name>A0A1E3P728_WICAA</name>
<feature type="compositionally biased region" description="Low complexity" evidence="2">
    <location>
        <begin position="549"/>
        <end position="559"/>
    </location>
</feature>
<feature type="compositionally biased region" description="Basic and acidic residues" evidence="2">
    <location>
        <begin position="818"/>
        <end position="829"/>
    </location>
</feature>
<dbReference type="Proteomes" id="UP000094112">
    <property type="component" value="Unassembled WGS sequence"/>
</dbReference>
<feature type="domain" description="C3H1-type" evidence="3">
    <location>
        <begin position="1252"/>
        <end position="1277"/>
    </location>
</feature>
<feature type="region of interest" description="Disordered" evidence="2">
    <location>
        <begin position="207"/>
        <end position="255"/>
    </location>
</feature>
<feature type="region of interest" description="Disordered" evidence="2">
    <location>
        <begin position="1164"/>
        <end position="1224"/>
    </location>
</feature>
<feature type="compositionally biased region" description="Basic and acidic residues" evidence="2">
    <location>
        <begin position="657"/>
        <end position="675"/>
    </location>
</feature>
<keyword evidence="1" id="KW-0479">Metal-binding</keyword>
<dbReference type="InterPro" id="IPR000571">
    <property type="entry name" value="Znf_CCCH"/>
</dbReference>
<feature type="compositionally biased region" description="Basic and acidic residues" evidence="2">
    <location>
        <begin position="979"/>
        <end position="994"/>
    </location>
</feature>
<keyword evidence="5" id="KW-1185">Reference proteome</keyword>
<gene>
    <name evidence="4" type="ORF">WICANDRAFT_61234</name>
</gene>
<evidence type="ECO:0000259" key="3">
    <source>
        <dbReference type="PROSITE" id="PS50103"/>
    </source>
</evidence>
<evidence type="ECO:0000313" key="5">
    <source>
        <dbReference type="Proteomes" id="UP000094112"/>
    </source>
</evidence>
<feature type="compositionally biased region" description="Polar residues" evidence="2">
    <location>
        <begin position="898"/>
        <end position="910"/>
    </location>
</feature>
<feature type="compositionally biased region" description="Low complexity" evidence="2">
    <location>
        <begin position="495"/>
        <end position="508"/>
    </location>
</feature>
<feature type="compositionally biased region" description="Polar residues" evidence="2">
    <location>
        <begin position="597"/>
        <end position="634"/>
    </location>
</feature>
<dbReference type="OrthoDB" id="10690403at2759"/>
<feature type="region of interest" description="Disordered" evidence="2">
    <location>
        <begin position="486"/>
        <end position="576"/>
    </location>
</feature>
<feature type="compositionally biased region" description="Polar residues" evidence="2">
    <location>
        <begin position="509"/>
        <end position="544"/>
    </location>
</feature>
<reference evidence="4 5" key="1">
    <citation type="journal article" date="2016" name="Proc. Natl. Acad. Sci. U.S.A.">
        <title>Comparative genomics of biotechnologically important yeasts.</title>
        <authorList>
            <person name="Riley R."/>
            <person name="Haridas S."/>
            <person name="Wolfe K.H."/>
            <person name="Lopes M.R."/>
            <person name="Hittinger C.T."/>
            <person name="Goeker M."/>
            <person name="Salamov A.A."/>
            <person name="Wisecaver J.H."/>
            <person name="Long T.M."/>
            <person name="Calvey C.H."/>
            <person name="Aerts A.L."/>
            <person name="Barry K.W."/>
            <person name="Choi C."/>
            <person name="Clum A."/>
            <person name="Coughlan A.Y."/>
            <person name="Deshpande S."/>
            <person name="Douglass A.P."/>
            <person name="Hanson S.J."/>
            <person name="Klenk H.-P."/>
            <person name="LaButti K.M."/>
            <person name="Lapidus A."/>
            <person name="Lindquist E.A."/>
            <person name="Lipzen A.M."/>
            <person name="Meier-Kolthoff J.P."/>
            <person name="Ohm R.A."/>
            <person name="Otillar R.P."/>
            <person name="Pangilinan J.L."/>
            <person name="Peng Y."/>
            <person name="Rokas A."/>
            <person name="Rosa C.A."/>
            <person name="Scheuner C."/>
            <person name="Sibirny A.A."/>
            <person name="Slot J.C."/>
            <person name="Stielow J.B."/>
            <person name="Sun H."/>
            <person name="Kurtzman C.P."/>
            <person name="Blackwell M."/>
            <person name="Grigoriev I.V."/>
            <person name="Jeffries T.W."/>
        </authorList>
    </citation>
    <scope>NUCLEOTIDE SEQUENCE [LARGE SCALE GENOMIC DNA]</scope>
    <source>
        <strain evidence="5">ATCC 58044 / CBS 1984 / NCYC 433 / NRRL Y-366-8</strain>
    </source>
</reference>
<dbReference type="GeneID" id="30200382"/>
<feature type="compositionally biased region" description="Basic and acidic residues" evidence="2">
    <location>
        <begin position="883"/>
        <end position="894"/>
    </location>
</feature>
<feature type="compositionally biased region" description="Polar residues" evidence="2">
    <location>
        <begin position="560"/>
        <end position="575"/>
    </location>
</feature>
<feature type="region of interest" description="Disordered" evidence="2">
    <location>
        <begin position="1031"/>
        <end position="1132"/>
    </location>
</feature>
<organism evidence="4 5">
    <name type="scientific">Wickerhamomyces anomalus (strain ATCC 58044 / CBS 1984 / NCYC 433 / NRRL Y-366-8)</name>
    <name type="common">Yeast</name>
    <name type="synonym">Hansenula anomala</name>
    <dbReference type="NCBI Taxonomy" id="683960"/>
    <lineage>
        <taxon>Eukaryota</taxon>
        <taxon>Fungi</taxon>
        <taxon>Dikarya</taxon>
        <taxon>Ascomycota</taxon>
        <taxon>Saccharomycotina</taxon>
        <taxon>Saccharomycetes</taxon>
        <taxon>Phaffomycetales</taxon>
        <taxon>Wickerhamomycetaceae</taxon>
        <taxon>Wickerhamomyces</taxon>
    </lineage>
</organism>
<keyword evidence="1" id="KW-0862">Zinc</keyword>
<dbReference type="PROSITE" id="PS50103">
    <property type="entry name" value="ZF_C3H1"/>
    <property type="match status" value="1"/>
</dbReference>
<sequence length="1292" mass="144082">MQAPTTSTTTTSHQTIPSTTIAPLFNSLPVGNGHSANTNNTINYIQNSQLMNGVANQLASNLSVSDAFTNGHSNSSPQLNNGMSRNKFTSQPKSAKTNFSVLGNSVVNTSQFQPSFSENVPPLDYSTTTPNSLSYEELLDLYLSTRTNFLEARNQLEENGKSSPGVYRELDGIQKQLNYKSDHYRFLLLNTSRSDLNILQKLREKASQKSYLLPQDESRPNLGAAKRPSNGSVNSSGKTSLAGNQQQQQQTPVYQVNSIRVVDTGAKNSFVSQPQQTSSNGKPTDIELYLQKVAQLRGEDVAKAEAARLQERNQPLKRVAIGPDTEMNFNSILNEINSKSLSKAAAVDFFKKNIPPLSEVEDYKKVAEILMNLLQGYMRELTGSQFDYRSIIVNEILTSFKEDHEALKIISKNTRALLRITNWLRRDLKNQDQESIKADFGLLERLKLSTTQMENLDLSRIMNFVKKKEPKWREVAEKIMKLGEEVQKISPPPASSKEVTSTITSSSTPQQPAKNNLVNNFSRRPQQQVRDSSQSSEAPISSKTDPIKPSTTQPTSTQSRLQQDYASVKASQNSNEAKKKWSFNNYIQSSKRKASGSEASSLNKEVSQESPISTEQDKSSSPGSLRSILKTKSSTGASKLKKSVRFSSQIETREFESEVHIGPIDQEHKRAREMESSEAQTLKKHKSLEDPEAAAKKPSHKKVIVHDHMEWYTPKPIDFKSIQGLPDDCTVLRGGFVPLQLFTDLNVPKEKPPVTSVETSSPFEPNGLIVDAQEAIDSSKNEAVSTGPAGDFNVYNAGFAEEEEDDDYVLPDIEESKEEPHVVEEEVIKENPSPVVEKTKHSGTNKNVDEDVLALLDDDDVLNSHNDGDEDDYSETNIQNENKIQETEFSKADEDQVAYQQDATGESHSVGNDEMVQVSQANETVSQSQGEPIDNSHSSNANEAVSDNQTDLNNKLATGLSDDGDNNSIEVVVLSSDESSSKESDEEADPKIDDVVEHFDASGAIQQETNKNDSPLDAKEFTNLIKEQILRSNTPPPNFNQVSGDSSFHQKDSGRIHHFRPLPTSPKHKELPPRSPQQTTNSARFLTIKGASRRSPPLQQTWGDSYSPQKRSSSHFDNNGSPNKLSTSQHLQRTSGVSNIFDINENSHPVSNYKSTFDSFGNELFPSKVGQDGERSDELFPGQRQRSDHLPKGPLESYSHKRPYNGDPHHVVGGRPVERRAKSSYVAPDQFADLRRRDVRQYVRDLPDSVTNKHTIVCKYFPNCHIGQKCHFIHLNEMAPRHERFESYQPRR</sequence>
<evidence type="ECO:0000313" key="4">
    <source>
        <dbReference type="EMBL" id="ODQ60667.1"/>
    </source>
</evidence>
<feature type="compositionally biased region" description="Polar residues" evidence="2">
    <location>
        <begin position="917"/>
        <end position="956"/>
    </location>
</feature>